<evidence type="ECO:0000256" key="3">
    <source>
        <dbReference type="ARBA" id="ARBA00022692"/>
    </source>
</evidence>
<feature type="transmembrane region" description="Helical" evidence="6">
    <location>
        <begin position="118"/>
        <end position="138"/>
    </location>
</feature>
<accession>A0ABV5JT26</accession>
<dbReference type="RefSeq" id="WP_182631541.1">
    <property type="nucleotide sequence ID" value="NZ_JAALDM010000062.1"/>
</dbReference>
<reference evidence="8 9" key="1">
    <citation type="submission" date="2024-09" db="EMBL/GenBank/DDBJ databases">
        <authorList>
            <person name="Sun Q."/>
            <person name="Mori K."/>
        </authorList>
    </citation>
    <scope>NUCLEOTIDE SEQUENCE [LARGE SCALE GENOMIC DNA]</scope>
    <source>
        <strain evidence="8 9">CCM 7659</strain>
    </source>
</reference>
<evidence type="ECO:0000256" key="2">
    <source>
        <dbReference type="ARBA" id="ARBA00022475"/>
    </source>
</evidence>
<keyword evidence="4 6" id="KW-1133">Transmembrane helix</keyword>
<evidence type="ECO:0000313" key="8">
    <source>
        <dbReference type="EMBL" id="MFB9260557.1"/>
    </source>
</evidence>
<proteinExistence type="predicted"/>
<feature type="transmembrane region" description="Helical" evidence="6">
    <location>
        <begin position="33"/>
        <end position="54"/>
    </location>
</feature>
<evidence type="ECO:0000313" key="9">
    <source>
        <dbReference type="Proteomes" id="UP001589700"/>
    </source>
</evidence>
<dbReference type="Pfam" id="PF09924">
    <property type="entry name" value="LPG_synthase_C"/>
    <property type="match status" value="1"/>
</dbReference>
<dbReference type="InterPro" id="IPR024320">
    <property type="entry name" value="LPG_synthase_C"/>
</dbReference>
<feature type="transmembrane region" description="Helical" evidence="6">
    <location>
        <begin position="236"/>
        <end position="257"/>
    </location>
</feature>
<comment type="caution">
    <text evidence="8">The sequence shown here is derived from an EMBL/GenBank/DDBJ whole genome shotgun (WGS) entry which is preliminary data.</text>
</comment>
<keyword evidence="2" id="KW-1003">Cell membrane</keyword>
<dbReference type="PANTHER" id="PTHR34697:SF2">
    <property type="entry name" value="PHOSPHATIDYLGLYCEROL LYSYLTRANSFERASE"/>
    <property type="match status" value="1"/>
</dbReference>
<feature type="domain" description="Phosphatidylglycerol lysyltransferase C-terminal" evidence="7">
    <location>
        <begin position="374"/>
        <end position="683"/>
    </location>
</feature>
<evidence type="ECO:0000256" key="1">
    <source>
        <dbReference type="ARBA" id="ARBA00004651"/>
    </source>
</evidence>
<protein>
    <submittedName>
        <fullName evidence="8">Bifunctional lysylphosphatidylglycerol flippase/synthetase MprF</fullName>
    </submittedName>
</protein>
<name>A0ABV5JT26_9ACTN</name>
<dbReference type="PANTHER" id="PTHR34697">
    <property type="entry name" value="PHOSPHATIDYLGLYCEROL LYSYLTRANSFERASE"/>
    <property type="match status" value="1"/>
</dbReference>
<evidence type="ECO:0000256" key="5">
    <source>
        <dbReference type="ARBA" id="ARBA00023136"/>
    </source>
</evidence>
<evidence type="ECO:0000256" key="6">
    <source>
        <dbReference type="SAM" id="Phobius"/>
    </source>
</evidence>
<feature type="transmembrane region" description="Helical" evidence="6">
    <location>
        <begin position="150"/>
        <end position="173"/>
    </location>
</feature>
<gene>
    <name evidence="8" type="ORF">ACFFVD_12150</name>
</gene>
<organism evidence="8 9">
    <name type="scientific">Dietzia aerolata</name>
    <dbReference type="NCBI Taxonomy" id="595984"/>
    <lineage>
        <taxon>Bacteria</taxon>
        <taxon>Bacillati</taxon>
        <taxon>Actinomycetota</taxon>
        <taxon>Actinomycetes</taxon>
        <taxon>Mycobacteriales</taxon>
        <taxon>Dietziaceae</taxon>
        <taxon>Dietzia</taxon>
    </lineage>
</organism>
<feature type="transmembrane region" description="Helical" evidence="6">
    <location>
        <begin position="325"/>
        <end position="346"/>
    </location>
</feature>
<feature type="transmembrane region" description="Helical" evidence="6">
    <location>
        <begin position="269"/>
        <end position="288"/>
    </location>
</feature>
<dbReference type="InterPro" id="IPR051211">
    <property type="entry name" value="PG_lysyltransferase"/>
</dbReference>
<keyword evidence="3 6" id="KW-0812">Transmembrane</keyword>
<keyword evidence="9" id="KW-1185">Reference proteome</keyword>
<sequence>MSTDQLADSTHDPAAPSPLARAGGLVTTVARRLPVTTVFVAALIVTGVVFESLWRHAGQASWFEGVAYGLPALEAGRWWTLGAGPWFGLTPLQHVSLILLAGLGIGVGEWLLGPLRVLIAAIGGQLIGVLGAIAVIVPGDAAGWAWASELSVVLDVGCSTAVIAVLAAATATLVSPWRLRARAILYGYVIVSFLFVGSLADLTHLIAFVVFLLVGERFFSRGERGLRPRTRRETRLVVSAGMWFIAAVHVVVYFIPSEGPLGPTEADDVSLVSMLVSVVVAAVTAELLRRGYRIAWGVALAYALFTTVSTLVVTVLVVAADFESLGAVTLGTGLLWAGEAVLLIVGRNAFGVHLRRRVTGSSVHPDKVVNRVRTLIRSHGGSTMSWMITWQPMNYFFGPGGDDSAGVVGYRMHVGAAIGLADPVAAPEDRERLLVEFVNFAEAQAAVPCLFSVSGETAEIMRGRGWRALQIAEDTLMDLPDLAFAGKKWQKIRTAMNKAEKQGTTYVSGLLRDQPADTLAQVREISEQWVGDKELPEMGFTLGTVEEALDDDVRIALAVDAEGTVQAALSWLPVYRGGPDGGVRGWTLDLMRKRNGPGANNMIEFLIARSALEYKDEGADFLSLSGAPLAHSNDGDDDNAEVAVLDRGLDLLGQALEPYYGFRSLHHFKAKFNPRVDPVYLCFRDEADLPRIGLAIGRAFLPGATTRQLAALARSGGGSSDAIDV</sequence>
<comment type="subcellular location">
    <subcellularLocation>
        <location evidence="1">Cell membrane</location>
        <topology evidence="1">Multi-pass membrane protein</topology>
    </subcellularLocation>
</comment>
<evidence type="ECO:0000256" key="4">
    <source>
        <dbReference type="ARBA" id="ARBA00022989"/>
    </source>
</evidence>
<feature type="transmembrane region" description="Helical" evidence="6">
    <location>
        <begin position="185"/>
        <end position="215"/>
    </location>
</feature>
<evidence type="ECO:0000259" key="7">
    <source>
        <dbReference type="Pfam" id="PF09924"/>
    </source>
</evidence>
<keyword evidence="5 6" id="KW-0472">Membrane</keyword>
<feature type="transmembrane region" description="Helical" evidence="6">
    <location>
        <begin position="295"/>
        <end position="319"/>
    </location>
</feature>
<dbReference type="EMBL" id="JBHMDY010000006">
    <property type="protein sequence ID" value="MFB9260557.1"/>
    <property type="molecule type" value="Genomic_DNA"/>
</dbReference>
<feature type="transmembrane region" description="Helical" evidence="6">
    <location>
        <begin position="95"/>
        <end position="112"/>
    </location>
</feature>
<dbReference type="Proteomes" id="UP001589700">
    <property type="component" value="Unassembled WGS sequence"/>
</dbReference>